<sequence>MFKDYIRRVKRIVGDDQEKAKKIICGALVVISASTNDFSLNFYGIPIRRFQFITISAYQDFLLNKLQSFVKLLGIIVEDNLSMVMGCETAKAIWSSLEEQLLPNTIEKEVILKDSLATLKKGSLSIEVYVRKFKRSTDQS</sequence>
<organism evidence="1 2">
    <name type="scientific">Dipteronia dyeriana</name>
    <dbReference type="NCBI Taxonomy" id="168575"/>
    <lineage>
        <taxon>Eukaryota</taxon>
        <taxon>Viridiplantae</taxon>
        <taxon>Streptophyta</taxon>
        <taxon>Embryophyta</taxon>
        <taxon>Tracheophyta</taxon>
        <taxon>Spermatophyta</taxon>
        <taxon>Magnoliopsida</taxon>
        <taxon>eudicotyledons</taxon>
        <taxon>Gunneridae</taxon>
        <taxon>Pentapetalae</taxon>
        <taxon>rosids</taxon>
        <taxon>malvids</taxon>
        <taxon>Sapindales</taxon>
        <taxon>Sapindaceae</taxon>
        <taxon>Hippocastanoideae</taxon>
        <taxon>Acereae</taxon>
        <taxon>Dipteronia</taxon>
    </lineage>
</organism>
<evidence type="ECO:0000313" key="1">
    <source>
        <dbReference type="EMBL" id="KAK2640993.1"/>
    </source>
</evidence>
<name>A0AAD9TS80_9ROSI</name>
<keyword evidence="2" id="KW-1185">Reference proteome</keyword>
<reference evidence="1" key="1">
    <citation type="journal article" date="2023" name="Plant J.">
        <title>Genome sequences and population genomics provide insights into the demographic history, inbreeding, and mutation load of two 'living fossil' tree species of Dipteronia.</title>
        <authorList>
            <person name="Feng Y."/>
            <person name="Comes H.P."/>
            <person name="Chen J."/>
            <person name="Zhu S."/>
            <person name="Lu R."/>
            <person name="Zhang X."/>
            <person name="Li P."/>
            <person name="Qiu J."/>
            <person name="Olsen K.M."/>
            <person name="Qiu Y."/>
        </authorList>
    </citation>
    <scope>NUCLEOTIDE SEQUENCE</scope>
    <source>
        <strain evidence="1">KIB01</strain>
    </source>
</reference>
<accession>A0AAD9TS80</accession>
<dbReference type="EMBL" id="JANJYI010000007">
    <property type="protein sequence ID" value="KAK2640993.1"/>
    <property type="molecule type" value="Genomic_DNA"/>
</dbReference>
<proteinExistence type="predicted"/>
<dbReference type="InterPro" id="IPR050592">
    <property type="entry name" value="GDSL_lipolytic_enzyme"/>
</dbReference>
<evidence type="ECO:0000313" key="2">
    <source>
        <dbReference type="Proteomes" id="UP001280121"/>
    </source>
</evidence>
<dbReference type="Proteomes" id="UP001280121">
    <property type="component" value="Unassembled WGS sequence"/>
</dbReference>
<dbReference type="PANTHER" id="PTHR45642:SF30">
    <property type="entry name" value="SGNH HYDROLASE-TYPE ESTERASE DOMAIN-CONTAINING PROTEIN"/>
    <property type="match status" value="1"/>
</dbReference>
<dbReference type="AlphaFoldDB" id="A0AAD9TS80"/>
<dbReference type="PANTHER" id="PTHR45642">
    <property type="entry name" value="GDSL ESTERASE/LIPASE EXL3"/>
    <property type="match status" value="1"/>
</dbReference>
<gene>
    <name evidence="1" type="ORF">Ddye_022756</name>
</gene>
<comment type="caution">
    <text evidence="1">The sequence shown here is derived from an EMBL/GenBank/DDBJ whole genome shotgun (WGS) entry which is preliminary data.</text>
</comment>
<protein>
    <submittedName>
        <fullName evidence="1">Uncharacterized protein</fullName>
    </submittedName>
</protein>